<name>A0A5N3X0M5_MUNRE</name>
<dbReference type="GO" id="GO:0022625">
    <property type="term" value="C:cytosolic large ribosomal subunit"/>
    <property type="evidence" value="ECO:0007669"/>
    <property type="project" value="TreeGrafter"/>
</dbReference>
<dbReference type="Gene3D" id="2.20.25.30">
    <property type="match status" value="1"/>
</dbReference>
<evidence type="ECO:0000256" key="1">
    <source>
        <dbReference type="ARBA" id="ARBA00008672"/>
    </source>
</evidence>
<dbReference type="Proteomes" id="UP000326062">
    <property type="component" value="Chromosome 17"/>
</dbReference>
<evidence type="ECO:0000256" key="3">
    <source>
        <dbReference type="ARBA" id="ARBA00022771"/>
    </source>
</evidence>
<dbReference type="EMBL" id="VCEB01000019">
    <property type="protein sequence ID" value="KAB0367682.1"/>
    <property type="molecule type" value="Genomic_DNA"/>
</dbReference>
<keyword evidence="8" id="KW-1185">Reference proteome</keyword>
<reference evidence="7 8" key="1">
    <citation type="submission" date="2019-06" db="EMBL/GenBank/DDBJ databases">
        <title>Discovery of a novel chromosome fission-fusion reversal in muntjac.</title>
        <authorList>
            <person name="Mudd A.B."/>
            <person name="Bredeson J.V."/>
            <person name="Baum R."/>
            <person name="Hockemeyer D."/>
            <person name="Rokhsar D.S."/>
        </authorList>
    </citation>
    <scope>NUCLEOTIDE SEQUENCE [LARGE SCALE GENOMIC DNA]</scope>
    <source>
        <strain evidence="7">UCam_UCB_Mr</strain>
        <tissue evidence="7">Fibroblast cell line</tissue>
    </source>
</reference>
<evidence type="ECO:0000256" key="4">
    <source>
        <dbReference type="ARBA" id="ARBA00022833"/>
    </source>
</evidence>
<dbReference type="InterPro" id="IPR011331">
    <property type="entry name" value="Ribosomal_eL37/eL43"/>
</dbReference>
<proteinExistence type="inferred from homology"/>
<dbReference type="InterPro" id="IPR011332">
    <property type="entry name" value="Ribosomal_zn-bd"/>
</dbReference>
<dbReference type="GO" id="GO:0003735">
    <property type="term" value="F:structural constituent of ribosome"/>
    <property type="evidence" value="ECO:0007669"/>
    <property type="project" value="InterPro"/>
</dbReference>
<protein>
    <recommendedName>
        <fullName evidence="9">60S ribosomal protein L37a</fullName>
    </recommendedName>
</protein>
<dbReference type="GO" id="GO:0008270">
    <property type="term" value="F:zinc ion binding"/>
    <property type="evidence" value="ECO:0007669"/>
    <property type="project" value="UniProtKB-KW"/>
</dbReference>
<evidence type="ECO:0000256" key="5">
    <source>
        <dbReference type="ARBA" id="ARBA00022980"/>
    </source>
</evidence>
<evidence type="ECO:0000256" key="6">
    <source>
        <dbReference type="ARBA" id="ARBA00023274"/>
    </source>
</evidence>
<keyword evidence="5" id="KW-0689">Ribosomal protein</keyword>
<sequence length="77" mass="8514">MAKNNQNVGIVGKYGARYGAPLRKIYARSFCGKTKMKRRAVGIWLCGSCMKTAADGTWTYNTTSVVTVKPAIRRPQD</sequence>
<keyword evidence="3" id="KW-0863">Zinc-finger</keyword>
<keyword evidence="6" id="KW-0687">Ribonucleoprotein</keyword>
<keyword evidence="4" id="KW-0862">Zinc</keyword>
<dbReference type="GO" id="GO:0006412">
    <property type="term" value="P:translation"/>
    <property type="evidence" value="ECO:0007669"/>
    <property type="project" value="InterPro"/>
</dbReference>
<dbReference type="Pfam" id="PF01780">
    <property type="entry name" value="Ribosomal_L37ae"/>
    <property type="match status" value="1"/>
</dbReference>
<evidence type="ECO:0008006" key="9">
    <source>
        <dbReference type="Google" id="ProtNLM"/>
    </source>
</evidence>
<dbReference type="GO" id="GO:0070180">
    <property type="term" value="F:large ribosomal subunit rRNA binding"/>
    <property type="evidence" value="ECO:0007669"/>
    <property type="project" value="TreeGrafter"/>
</dbReference>
<evidence type="ECO:0000256" key="2">
    <source>
        <dbReference type="ARBA" id="ARBA00022723"/>
    </source>
</evidence>
<organism evidence="7 8">
    <name type="scientific">Muntiacus reevesi</name>
    <name type="common">Reeves' muntjac</name>
    <name type="synonym">Cervus reevesi</name>
    <dbReference type="NCBI Taxonomy" id="9886"/>
    <lineage>
        <taxon>Eukaryota</taxon>
        <taxon>Metazoa</taxon>
        <taxon>Chordata</taxon>
        <taxon>Craniata</taxon>
        <taxon>Vertebrata</taxon>
        <taxon>Euteleostomi</taxon>
        <taxon>Mammalia</taxon>
        <taxon>Eutheria</taxon>
        <taxon>Laurasiatheria</taxon>
        <taxon>Artiodactyla</taxon>
        <taxon>Ruminantia</taxon>
        <taxon>Pecora</taxon>
        <taxon>Cervidae</taxon>
        <taxon>Muntiacinae</taxon>
        <taxon>Muntiacus</taxon>
    </lineage>
</organism>
<keyword evidence="2" id="KW-0479">Metal-binding</keyword>
<dbReference type="SUPFAM" id="SSF57829">
    <property type="entry name" value="Zn-binding ribosomal proteins"/>
    <property type="match status" value="1"/>
</dbReference>
<accession>A0A5N3X0M5</accession>
<evidence type="ECO:0000313" key="8">
    <source>
        <dbReference type="Proteomes" id="UP000326062"/>
    </source>
</evidence>
<gene>
    <name evidence="7" type="ORF">FD755_021006</name>
</gene>
<evidence type="ECO:0000313" key="7">
    <source>
        <dbReference type="EMBL" id="KAB0367682.1"/>
    </source>
</evidence>
<comment type="caution">
    <text evidence="7">The sequence shown here is derived from an EMBL/GenBank/DDBJ whole genome shotgun (WGS) entry which is preliminary data.</text>
</comment>
<dbReference type="InterPro" id="IPR002674">
    <property type="entry name" value="Ribosomal_eL43"/>
</dbReference>
<dbReference type="PANTHER" id="PTHR48188">
    <property type="entry name" value="60S RIBOSOMAL PROTEIN L43"/>
    <property type="match status" value="1"/>
</dbReference>
<comment type="similarity">
    <text evidence="1">Belongs to the eukaryotic ribosomal protein eL43 family.</text>
</comment>
<dbReference type="PANTHER" id="PTHR48188:SF1">
    <property type="entry name" value="LARGE RIBOSOMAL SUBUNIT PROTEIN EL43-RELATED"/>
    <property type="match status" value="1"/>
</dbReference>
<dbReference type="AlphaFoldDB" id="A0A5N3X0M5"/>